<dbReference type="EMBL" id="MAAO01000006">
    <property type="protein sequence ID" value="OUR97297.1"/>
    <property type="molecule type" value="Genomic_DNA"/>
</dbReference>
<dbReference type="InterPro" id="IPR042095">
    <property type="entry name" value="SUMF_sf"/>
</dbReference>
<evidence type="ECO:0008006" key="3">
    <source>
        <dbReference type="Google" id="ProtNLM"/>
    </source>
</evidence>
<dbReference type="Gene3D" id="3.90.1580.10">
    <property type="entry name" value="paralog of FGE (formylglycine-generating enzyme)"/>
    <property type="match status" value="1"/>
</dbReference>
<accession>A0A1Y5F8N0</accession>
<gene>
    <name evidence="1" type="ORF">A9Q84_13305</name>
</gene>
<dbReference type="Proteomes" id="UP000196531">
    <property type="component" value="Unassembled WGS sequence"/>
</dbReference>
<evidence type="ECO:0000313" key="2">
    <source>
        <dbReference type="Proteomes" id="UP000196531"/>
    </source>
</evidence>
<comment type="caution">
    <text evidence="1">The sequence shown here is derived from an EMBL/GenBank/DDBJ whole genome shotgun (WGS) entry which is preliminary data.</text>
</comment>
<organism evidence="1 2">
    <name type="scientific">Halobacteriovorax marinus</name>
    <dbReference type="NCBI Taxonomy" id="97084"/>
    <lineage>
        <taxon>Bacteria</taxon>
        <taxon>Pseudomonadati</taxon>
        <taxon>Bdellovibrionota</taxon>
        <taxon>Bacteriovoracia</taxon>
        <taxon>Bacteriovoracales</taxon>
        <taxon>Halobacteriovoraceae</taxon>
        <taxon>Halobacteriovorax</taxon>
    </lineage>
</organism>
<evidence type="ECO:0000313" key="1">
    <source>
        <dbReference type="EMBL" id="OUR97297.1"/>
    </source>
</evidence>
<proteinExistence type="predicted"/>
<sequence>MTKKLTKILFTLIAGLVLVSCVGEKKGKTPKCGVGEEFNKVSQKCFNVQQAPTSTLESMEVYEDSGATSFLLKYTDVNNDQAIDCQVFDTELNIEMRSPLYSTAQTEAQAIITQGTQCVTSISTATHPTERTNAANFLAIAQLAFEGILSTDTTVGMTSALSGFSSAISNLATYCSGLTGVPLGQYYGGVTAALNTNIGMTASWINKRCSCAAGFCHTELVPGKNVTGSFGVSYNITEGVDGTSVTKPVSVQVLAINDLPVAVDSHSAGLEATTAFSPLMTFTIPFGQDIETSPLALSYKIATGPVNGLILGCSLDAGLPNYSTGRSCVYLPASSDAGVVSPLVNKLATLSVLGDNAADGILYTARSGGVSGHGISVIYSVHSLLNSANNVEVSVTGKNIVVGIESGTTTVKAIVDAINTDLFASAIITATSTNVVTENTNTQTILGSAQNFAGSNTPFDSFTYTVSDGTGVSVTEGRITLDVELQDDPPVAGTLVGITFTEDQDELITLVYTDAESDLGTACSITLPAITNLIVKTACSCTVGGLCTATIRPKQDFKDTVGVTPFYWTVTAGGLTSSLATETHTVASVNDAPFAKHLSATMTESATATAAPFSFAFHDGVLPPGVDIEGSVLKYELEGLNGGMGTGTLTGCVDGLGVITPSSAATCVFTPQDGNINGESTTNATFTVGTYANPITFTALHLGEEHNSVVVNIVDNGVAPANMALVEVSSTSTFVTTVTVEVNFTTTTTDDVRTAILTHPYAKELITIPAVVPAVIGATSTAPLATAEANGHRINYKVTDVDGAIGYGVFHISIKIEDDTPIACPYSPFTEAKECGLAGCIGTVTPTAANITPKTVGIIYYDQNSAVCYTSSGISSSADWTIVTNFSTIITKKVVSQNGSVEIKNIRLDEGGADATEDAQQMRIIDVVVSDDILLPRKAANIEFFYNGSAVSLTPAIPAVGVAMVTAPGAIDAGASADLQNFSIKITPSDLIIGSGTVTVTIGDGGKQIDLIIPIEVTDSAVIHNGWTKIMAQGPKVDKYGIVQDQNFVCNYSETKCNTGDSCTGSATPVTGVFDADELNAIFYDSTNQKCYRATTAGAGTTVWEAFNTYCNVTASFYDTAACPAGASCISATGLTPGNVASVLNTSILDYISDTNYKCYRSSGRDSISWQEYDATGSVTMSWAPMVITGSGSLSGFNIFRRMAGEDFDYTDPINKILLTSISTTYIDNSDNSKFGPIPNTVYYYEVVPVVATGSPVANIQIRTDQFEKRVIRVIVPGRNKTFVSRDIVNTTMCDKMANTAQNSGVNYAFNAGLGTYTCNYEGPGDTGSVAGAGIYDFGKDLIVDRYEAGCPYTKASDPIEGCSNNTGNMATSGSCIGTIDPVAGTNVTIGTAANQVYYNRANGKCFQYNGAWTEMNSLLWNDATNLAAGVSVAGLAALTSNYSYSALPPVTNVSQSDSKVFCDGTSTATTLGLCDGATNAAVPAVGATGTFYYNSTSKKCFVSNGVAWLEGYSGLSGRLPSRKEQVAYSEWDFTTITNSTANTREGGLSMNSNSKCNSASANGLEAFYTDSVIPNVSNVYTLPGTSSSGIRSMMTGSSETALCSSKYGVQDSIGNVTEWTSDRMFCGAFSCGGTLAVDNFGLDYIGHGDDDFAPVSSANGTFLRYMFNSDTGPCSESLGEGTGCDGYLTSWIYANKPDDAKKFFIPMGLPAVESSAPISVGNYLYNFFEAIGSSAGITSTQLHNDTIIVNNEQIDVVGNPANTDGLGGITTGGSYLHTNGAGTYHLELVPNSDTTQNTRVDIGFRCVAPAANAVFIE</sequence>
<dbReference type="PROSITE" id="PS51257">
    <property type="entry name" value="PROKAR_LIPOPROTEIN"/>
    <property type="match status" value="1"/>
</dbReference>
<name>A0A1Y5F8N0_9BACT</name>
<reference evidence="2" key="1">
    <citation type="journal article" date="2017" name="Proc. Natl. Acad. Sci. U.S.A.">
        <title>Simulation of Deepwater Horizon oil plume reveals substrate specialization within a complex community of hydrocarbon-degraders.</title>
        <authorList>
            <person name="Hu P."/>
            <person name="Dubinsky E.A."/>
            <person name="Probst A.J."/>
            <person name="Wang J."/>
            <person name="Sieber C.M.K."/>
            <person name="Tom L.M."/>
            <person name="Gardinali P."/>
            <person name="Banfield J.F."/>
            <person name="Atlas R.M."/>
            <person name="Andersen G.L."/>
        </authorList>
    </citation>
    <scope>NUCLEOTIDE SEQUENCE [LARGE SCALE GENOMIC DNA]</scope>
</reference>
<protein>
    <recommendedName>
        <fullName evidence="3">Sulfatase-modifying factor enzyme domain-containing protein</fullName>
    </recommendedName>
</protein>